<dbReference type="InterPro" id="IPR020103">
    <property type="entry name" value="PsdUridine_synth_cat_dom_sf"/>
</dbReference>
<evidence type="ECO:0000313" key="10">
    <source>
        <dbReference type="Proteomes" id="UP001205748"/>
    </source>
</evidence>
<evidence type="ECO:0000313" key="9">
    <source>
        <dbReference type="EMBL" id="MCR1899588.1"/>
    </source>
</evidence>
<dbReference type="CDD" id="cd02570">
    <property type="entry name" value="PseudoU_synth_EcTruA"/>
    <property type="match status" value="1"/>
</dbReference>
<accession>A0AAE3HJ16</accession>
<comment type="function">
    <text evidence="4">Formation of pseudouridine at positions 38, 39 and 40 in the anticodon stem and loop of transfer RNAs.</text>
</comment>
<comment type="similarity">
    <text evidence="1 4 7">Belongs to the tRNA pseudouridine synthase TruA family.</text>
</comment>
<dbReference type="PANTHER" id="PTHR11142">
    <property type="entry name" value="PSEUDOURIDYLATE SYNTHASE"/>
    <property type="match status" value="1"/>
</dbReference>
<comment type="caution">
    <text evidence="9">The sequence shown here is derived from an EMBL/GenBank/DDBJ whole genome shotgun (WGS) entry which is preliminary data.</text>
</comment>
<dbReference type="GO" id="GO:0160147">
    <property type="term" value="F:tRNA pseudouridine(38-40) synthase activity"/>
    <property type="evidence" value="ECO:0007669"/>
    <property type="project" value="UniProtKB-EC"/>
</dbReference>
<dbReference type="AlphaFoldDB" id="A0AAE3HJ16"/>
<organism evidence="9 10">
    <name type="scientific">Irregularibacter muris</name>
    <dbReference type="NCBI Taxonomy" id="1796619"/>
    <lineage>
        <taxon>Bacteria</taxon>
        <taxon>Bacillati</taxon>
        <taxon>Bacillota</taxon>
        <taxon>Clostridia</taxon>
        <taxon>Eubacteriales</taxon>
        <taxon>Eubacteriaceae</taxon>
        <taxon>Irregularibacter</taxon>
    </lineage>
</organism>
<evidence type="ECO:0000259" key="8">
    <source>
        <dbReference type="Pfam" id="PF01416"/>
    </source>
</evidence>
<evidence type="ECO:0000256" key="1">
    <source>
        <dbReference type="ARBA" id="ARBA00009375"/>
    </source>
</evidence>
<dbReference type="EC" id="5.4.99.12" evidence="4"/>
<dbReference type="PIRSF" id="PIRSF001430">
    <property type="entry name" value="tRNA_psdUrid_synth"/>
    <property type="match status" value="1"/>
</dbReference>
<keyword evidence="2 4" id="KW-0819">tRNA processing</keyword>
<dbReference type="Proteomes" id="UP001205748">
    <property type="component" value="Unassembled WGS sequence"/>
</dbReference>
<keyword evidence="3 4" id="KW-0413">Isomerase</keyword>
<comment type="catalytic activity">
    <reaction evidence="4 7">
        <text>uridine(38/39/40) in tRNA = pseudouridine(38/39/40) in tRNA</text>
        <dbReference type="Rhea" id="RHEA:22376"/>
        <dbReference type="Rhea" id="RHEA-COMP:10085"/>
        <dbReference type="Rhea" id="RHEA-COMP:10087"/>
        <dbReference type="ChEBI" id="CHEBI:65314"/>
        <dbReference type="ChEBI" id="CHEBI:65315"/>
        <dbReference type="EC" id="5.4.99.12"/>
    </reaction>
</comment>
<dbReference type="EMBL" id="JANKAS010000011">
    <property type="protein sequence ID" value="MCR1899588.1"/>
    <property type="molecule type" value="Genomic_DNA"/>
</dbReference>
<dbReference type="SUPFAM" id="SSF55120">
    <property type="entry name" value="Pseudouridine synthase"/>
    <property type="match status" value="1"/>
</dbReference>
<evidence type="ECO:0000256" key="4">
    <source>
        <dbReference type="HAMAP-Rule" id="MF_00171"/>
    </source>
</evidence>
<proteinExistence type="inferred from homology"/>
<feature type="domain" description="Pseudouridine synthase I TruA alpha/beta" evidence="8">
    <location>
        <begin position="144"/>
        <end position="245"/>
    </location>
</feature>
<dbReference type="HAMAP" id="MF_00171">
    <property type="entry name" value="TruA"/>
    <property type="match status" value="1"/>
</dbReference>
<comment type="caution">
    <text evidence="4">Lacks conserved residue(s) required for the propagation of feature annotation.</text>
</comment>
<feature type="domain" description="Pseudouridine synthase I TruA alpha/beta" evidence="8">
    <location>
        <begin position="8"/>
        <end position="105"/>
    </location>
</feature>
<dbReference type="RefSeq" id="WP_257532105.1">
    <property type="nucleotide sequence ID" value="NZ_JANKAS010000011.1"/>
</dbReference>
<gene>
    <name evidence="4 9" type="primary">truA</name>
    <name evidence="9" type="ORF">NSA47_11435</name>
</gene>
<dbReference type="InterPro" id="IPR020094">
    <property type="entry name" value="TruA/RsuA/RluB/E/F_N"/>
</dbReference>
<comment type="subunit">
    <text evidence="4">Homodimer.</text>
</comment>
<dbReference type="GO" id="GO:0003723">
    <property type="term" value="F:RNA binding"/>
    <property type="evidence" value="ECO:0007669"/>
    <property type="project" value="InterPro"/>
</dbReference>
<evidence type="ECO:0000256" key="3">
    <source>
        <dbReference type="ARBA" id="ARBA00023235"/>
    </source>
</evidence>
<dbReference type="InterPro" id="IPR001406">
    <property type="entry name" value="PsdUridine_synth_TruA"/>
</dbReference>
<protein>
    <recommendedName>
        <fullName evidence="4">tRNA pseudouridine synthase A</fullName>
        <ecNumber evidence="4">5.4.99.12</ecNumber>
    </recommendedName>
    <alternativeName>
        <fullName evidence="4">tRNA pseudouridine(38-40) synthase</fullName>
    </alternativeName>
    <alternativeName>
        <fullName evidence="4">tRNA pseudouridylate synthase I</fullName>
    </alternativeName>
    <alternativeName>
        <fullName evidence="4">tRNA-uridine isomerase I</fullName>
    </alternativeName>
</protein>
<dbReference type="Gene3D" id="3.30.70.660">
    <property type="entry name" value="Pseudouridine synthase I, catalytic domain, C-terminal subdomain"/>
    <property type="match status" value="1"/>
</dbReference>
<dbReference type="InterPro" id="IPR020095">
    <property type="entry name" value="PsdUridine_synth_TruA_C"/>
</dbReference>
<dbReference type="FunFam" id="3.30.70.580:FF:000001">
    <property type="entry name" value="tRNA pseudouridine synthase A"/>
    <property type="match status" value="1"/>
</dbReference>
<evidence type="ECO:0000256" key="6">
    <source>
        <dbReference type="PIRSR" id="PIRSR001430-2"/>
    </source>
</evidence>
<evidence type="ECO:0000256" key="7">
    <source>
        <dbReference type="RuleBase" id="RU003792"/>
    </source>
</evidence>
<dbReference type="Gene3D" id="3.30.70.580">
    <property type="entry name" value="Pseudouridine synthase I, catalytic domain, N-terminal subdomain"/>
    <property type="match status" value="1"/>
</dbReference>
<dbReference type="Pfam" id="PF01416">
    <property type="entry name" value="PseudoU_synth_1"/>
    <property type="match status" value="2"/>
</dbReference>
<evidence type="ECO:0000256" key="5">
    <source>
        <dbReference type="PIRSR" id="PIRSR001430-1"/>
    </source>
</evidence>
<dbReference type="NCBIfam" id="TIGR00071">
    <property type="entry name" value="hisT_truA"/>
    <property type="match status" value="1"/>
</dbReference>
<evidence type="ECO:0000256" key="2">
    <source>
        <dbReference type="ARBA" id="ARBA00022694"/>
    </source>
</evidence>
<dbReference type="PANTHER" id="PTHR11142:SF22">
    <property type="entry name" value="TRNA PSEUDOURIDINE SYNTHASE A 2"/>
    <property type="match status" value="1"/>
</dbReference>
<reference evidence="9" key="1">
    <citation type="submission" date="2022-07" db="EMBL/GenBank/DDBJ databases">
        <title>Enhanced cultured diversity of the mouse gut microbiota enables custom-made synthetic communities.</title>
        <authorList>
            <person name="Afrizal A."/>
        </authorList>
    </citation>
    <scope>NUCLEOTIDE SEQUENCE</scope>
    <source>
        <strain evidence="9">DSM 28593</strain>
    </source>
</reference>
<dbReference type="InterPro" id="IPR020097">
    <property type="entry name" value="PsdUridine_synth_TruA_a/b_dom"/>
</dbReference>
<keyword evidence="10" id="KW-1185">Reference proteome</keyword>
<sequence length="245" mass="28061">MRNIKITIQYDGTRYRGWQRLKNDSNTIQGKIESVLSRMAEENVEIIGSGRTDAGAHAYGQVANFKTNSSMDIHEIKKYLYTYLPEDILVIDVQEMEKDFHARYNVVSKTYVYKIWNDTLHNPFLRKYAEHVPQRLNIDQMKKAAAILTGTHDFTSYCSSKSKKKSNVRTIYSIDIHREGPLLEITLRANGFLYNMVRIITGTLLEVGCGNINPKDVGKILQHKKRALAGPTISPKGLYLVEVEY</sequence>
<name>A0AAE3HJ16_9FIRM</name>
<dbReference type="GO" id="GO:0031119">
    <property type="term" value="P:tRNA pseudouridine synthesis"/>
    <property type="evidence" value="ECO:0007669"/>
    <property type="project" value="UniProtKB-UniRule"/>
</dbReference>
<feature type="binding site" evidence="4 6">
    <location>
        <position position="111"/>
    </location>
    <ligand>
        <name>substrate</name>
    </ligand>
</feature>
<feature type="active site" description="Nucleophile" evidence="4 5">
    <location>
        <position position="53"/>
    </location>
</feature>